<evidence type="ECO:0000256" key="6">
    <source>
        <dbReference type="ARBA" id="ARBA00023136"/>
    </source>
</evidence>
<reference evidence="10" key="1">
    <citation type="journal article" date="2020" name="J. Eukaryot. Microbiol.">
        <title>De novo Sequencing, Assembly and Annotation of the Transcriptome for the Free-Living Testate Amoeba Arcella intermedia.</title>
        <authorList>
            <person name="Ribeiro G.M."/>
            <person name="Porfirio-Sousa A.L."/>
            <person name="Maurer-Alcala X.X."/>
            <person name="Katz L.A."/>
            <person name="Lahr D.J.G."/>
        </authorList>
    </citation>
    <scope>NUCLEOTIDE SEQUENCE</scope>
</reference>
<accession>A0A6B2L0R6</accession>
<evidence type="ECO:0000256" key="5">
    <source>
        <dbReference type="ARBA" id="ARBA00023043"/>
    </source>
</evidence>
<feature type="repeat" description="ANK" evidence="7">
    <location>
        <begin position="24"/>
        <end position="56"/>
    </location>
</feature>
<keyword evidence="8" id="KW-0012">Acyltransferase</keyword>
<dbReference type="EMBL" id="GIBP01001635">
    <property type="protein sequence ID" value="NDV30604.1"/>
    <property type="molecule type" value="Transcribed_RNA"/>
</dbReference>
<dbReference type="InterPro" id="IPR002110">
    <property type="entry name" value="Ankyrin_rpt"/>
</dbReference>
<evidence type="ECO:0000256" key="3">
    <source>
        <dbReference type="ARBA" id="ARBA00022737"/>
    </source>
</evidence>
<comment type="subcellular location">
    <subcellularLocation>
        <location evidence="1">Membrane</location>
        <topology evidence="1">Multi-pass membrane protein</topology>
    </subcellularLocation>
</comment>
<evidence type="ECO:0000256" key="1">
    <source>
        <dbReference type="ARBA" id="ARBA00004141"/>
    </source>
</evidence>
<dbReference type="PANTHER" id="PTHR24161:SF85">
    <property type="entry name" value="PALMITOYLTRANSFERASE HIP14"/>
    <property type="match status" value="1"/>
</dbReference>
<dbReference type="Pfam" id="PF01529">
    <property type="entry name" value="DHHC"/>
    <property type="match status" value="1"/>
</dbReference>
<dbReference type="GO" id="GO:0016020">
    <property type="term" value="C:membrane"/>
    <property type="evidence" value="ECO:0007669"/>
    <property type="project" value="UniProtKB-SubCell"/>
</dbReference>
<dbReference type="InterPro" id="IPR001594">
    <property type="entry name" value="Palmitoyltrfase_DHHC"/>
</dbReference>
<sequence length="548" mass="63865">MNEIELVRSMMEQNSAFVHEVDSDNVTPLHWAALDNHMEVANLLVQAGARLDVFTNLEGHSPLDWACIRGNLKMILFLISCGATIDRRDKRGYHALHHCVMYNHLEAAFYLLHEYHLDVEMTDDLGHTLLMWASYSGFVPMMRILLREHADVTKTDKDGKTALQWAACKGRTSAVELLLRVGADHRSEAPINAAKDRKFFDTSTYLEIARNNPSVRLEGRKAFKHQLYFLPFFFVPWVFFSFAYAPFLLLSFLLMGGPIYLIWKHYLQVRWINDTEDRNPFYLGIFISSYLLSITVYFTVLLPAKIPTLQDIYIDTPEGKTLGPDSYSALYFILFNLIWFISYMGLLYQDPGIIPKDSTPIKDILAGLRSGKGSYCVTCQVRRPLRSKHCRSCDQCVARFDHYCPWINNDVGYGNHRLFLVELLGICINHWWFINLCSDYLAFTMTDDISSSYFYSIPYVLDHDPVVFLMILYHFLFGLWQSYNLFASLVLISINLTTNENLRKKNYPYLWKDNKFFNLWHRGVLNNIYEFVLHRVDYYNTFDVYGEA</sequence>
<keyword evidence="2 8" id="KW-0812">Transmembrane</keyword>
<dbReference type="PANTHER" id="PTHR24161">
    <property type="entry name" value="ANK_REP_REGION DOMAIN-CONTAINING PROTEIN-RELATED"/>
    <property type="match status" value="1"/>
</dbReference>
<dbReference type="SMART" id="SM00248">
    <property type="entry name" value="ANK"/>
    <property type="match status" value="5"/>
</dbReference>
<dbReference type="InterPro" id="IPR036770">
    <property type="entry name" value="Ankyrin_rpt-contain_sf"/>
</dbReference>
<dbReference type="Pfam" id="PF12796">
    <property type="entry name" value="Ank_2"/>
    <property type="match status" value="2"/>
</dbReference>
<dbReference type="GO" id="GO:0019706">
    <property type="term" value="F:protein-cysteine S-palmitoyltransferase activity"/>
    <property type="evidence" value="ECO:0007669"/>
    <property type="project" value="UniProtKB-EC"/>
</dbReference>
<evidence type="ECO:0000313" key="10">
    <source>
        <dbReference type="EMBL" id="NDV30604.1"/>
    </source>
</evidence>
<feature type="repeat" description="ANK" evidence="7">
    <location>
        <begin position="58"/>
        <end position="90"/>
    </location>
</feature>
<evidence type="ECO:0000256" key="8">
    <source>
        <dbReference type="RuleBase" id="RU079119"/>
    </source>
</evidence>
<comment type="domain">
    <text evidence="8">The DHHC domain is required for palmitoyltransferase activity.</text>
</comment>
<evidence type="ECO:0000256" key="4">
    <source>
        <dbReference type="ARBA" id="ARBA00022989"/>
    </source>
</evidence>
<feature type="transmembrane region" description="Helical" evidence="8">
    <location>
        <begin position="281"/>
        <end position="302"/>
    </location>
</feature>
<organism evidence="10">
    <name type="scientific">Arcella intermedia</name>
    <dbReference type="NCBI Taxonomy" id="1963864"/>
    <lineage>
        <taxon>Eukaryota</taxon>
        <taxon>Amoebozoa</taxon>
        <taxon>Tubulinea</taxon>
        <taxon>Elardia</taxon>
        <taxon>Arcellinida</taxon>
        <taxon>Sphaerothecina</taxon>
        <taxon>Arcellidae</taxon>
        <taxon>Arcella</taxon>
    </lineage>
</organism>
<dbReference type="AlphaFoldDB" id="A0A6B2L0R6"/>
<feature type="repeat" description="ANK" evidence="7">
    <location>
        <begin position="158"/>
        <end position="184"/>
    </location>
</feature>
<dbReference type="PROSITE" id="PS50088">
    <property type="entry name" value="ANK_REPEAT"/>
    <property type="match status" value="4"/>
</dbReference>
<keyword evidence="5 7" id="KW-0040">ANK repeat</keyword>
<evidence type="ECO:0000256" key="2">
    <source>
        <dbReference type="ARBA" id="ARBA00022692"/>
    </source>
</evidence>
<keyword evidence="3" id="KW-0677">Repeat</keyword>
<dbReference type="EC" id="2.3.1.225" evidence="8"/>
<keyword evidence="4 8" id="KW-1133">Transmembrane helix</keyword>
<dbReference type="Gene3D" id="1.25.40.20">
    <property type="entry name" value="Ankyrin repeat-containing domain"/>
    <property type="match status" value="1"/>
</dbReference>
<keyword evidence="6 8" id="KW-0472">Membrane</keyword>
<feature type="transmembrane region" description="Helical" evidence="8">
    <location>
        <begin position="471"/>
        <end position="496"/>
    </location>
</feature>
<dbReference type="SUPFAM" id="SSF48403">
    <property type="entry name" value="Ankyrin repeat"/>
    <property type="match status" value="1"/>
</dbReference>
<feature type="repeat" description="ANK" evidence="7">
    <location>
        <begin position="125"/>
        <end position="157"/>
    </location>
</feature>
<evidence type="ECO:0000259" key="9">
    <source>
        <dbReference type="Pfam" id="PF01529"/>
    </source>
</evidence>
<comment type="similarity">
    <text evidence="8">Belongs to the DHHC palmitoyltransferase family.</text>
</comment>
<dbReference type="PROSITE" id="PS50216">
    <property type="entry name" value="DHHC"/>
    <property type="match status" value="1"/>
</dbReference>
<name>A0A6B2L0R6_9EUKA</name>
<proteinExistence type="inferred from homology"/>
<feature type="transmembrane region" description="Helical" evidence="8">
    <location>
        <begin position="329"/>
        <end position="348"/>
    </location>
</feature>
<evidence type="ECO:0000256" key="7">
    <source>
        <dbReference type="PROSITE-ProRule" id="PRU00023"/>
    </source>
</evidence>
<dbReference type="PROSITE" id="PS50297">
    <property type="entry name" value="ANK_REP_REGION"/>
    <property type="match status" value="3"/>
</dbReference>
<protein>
    <recommendedName>
        <fullName evidence="8">Palmitoyltransferase</fullName>
        <ecNumber evidence="8">2.3.1.225</ecNumber>
    </recommendedName>
</protein>
<keyword evidence="8" id="KW-0808">Transferase</keyword>
<comment type="catalytic activity">
    <reaction evidence="8">
        <text>L-cysteinyl-[protein] + hexadecanoyl-CoA = S-hexadecanoyl-L-cysteinyl-[protein] + CoA</text>
        <dbReference type="Rhea" id="RHEA:36683"/>
        <dbReference type="Rhea" id="RHEA-COMP:10131"/>
        <dbReference type="Rhea" id="RHEA-COMP:11032"/>
        <dbReference type="ChEBI" id="CHEBI:29950"/>
        <dbReference type="ChEBI" id="CHEBI:57287"/>
        <dbReference type="ChEBI" id="CHEBI:57379"/>
        <dbReference type="ChEBI" id="CHEBI:74151"/>
        <dbReference type="EC" id="2.3.1.225"/>
    </reaction>
</comment>
<feature type="domain" description="Palmitoyltransferase DHHC" evidence="9">
    <location>
        <begin position="372"/>
        <end position="504"/>
    </location>
</feature>
<feature type="transmembrane region" description="Helical" evidence="8">
    <location>
        <begin position="228"/>
        <end position="261"/>
    </location>
</feature>